<keyword evidence="7" id="KW-0261">Viral envelope protein</keyword>
<dbReference type="Pfam" id="PF01600">
    <property type="entry name" value="CoV_S1"/>
    <property type="match status" value="1"/>
</dbReference>
<keyword evidence="12" id="KW-0325">Glycoprotein</keyword>
<keyword evidence="8 15" id="KW-1133">Transmembrane helix</keyword>
<evidence type="ECO:0000256" key="13">
    <source>
        <dbReference type="ARBA" id="ARBA00023296"/>
    </source>
</evidence>
<keyword evidence="13" id="KW-1160">Virus entry into host cell</keyword>
<dbReference type="GO" id="GO:0044173">
    <property type="term" value="C:host cell endoplasmic reticulum-Golgi intermediate compartment membrane"/>
    <property type="evidence" value="ECO:0007669"/>
    <property type="project" value="UniProtKB-SubCell"/>
</dbReference>
<dbReference type="InterPro" id="IPR043607">
    <property type="entry name" value="CoV_S1_C"/>
</dbReference>
<evidence type="ECO:0000256" key="9">
    <source>
        <dbReference type="ARBA" id="ARBA00023026"/>
    </source>
</evidence>
<keyword evidence="4" id="KW-1161">Viral attachment to host cell</keyword>
<dbReference type="InterPro" id="IPR044874">
    <property type="entry name" value="Spike_S2_CoV_HR2"/>
</dbReference>
<feature type="domain" description="Coronavirus spike (S) glycoprotein S2 subunit heptad repeat 2 (HR2) region profile" evidence="17">
    <location>
        <begin position="1072"/>
        <end position="1168"/>
    </location>
</feature>
<sequence>MRSIVLISIFVCVTTSPLADKVFDLLTFPRAHQWLHPRQAGDSNSPRCFNNLPGGRIPNNFTFPQWFVLTNTSTILDGEYTLSQPLLVNAHFCTWQANKNNQPPLSFNNSCPVLSDDCRPRHHNFTETSNTPYEGMFRGWNNSYGFSDTIRINVNISNYNYKDNAGYVDIKLQSGSTVHIQCTNDSSPEQLKLSKSVLPWNFDPNREPIYCFANVTTGNNSYIDFVGVLPPFVAELAFDRTGSIYINGYNYYQAPPIYSIDFKLNYNSTGDGQYKDIDFSYTWLNYTRVHLSSSGGVITKIKYCDSDLNNLACDMNVFDLSDGVYSYSSREALDIPQTFVALPVYSNHSYVTIRTVYWVGSCLNCAPSGYTLHIDDAVNNTYCINSKQFTVLLNTTQHATYPEYFKTRFQAGTCPFTFPNINNYLTFGTICISTVDNGGCTIYVQKVWANTVITFGTYYVSYQEGNNIHSMPTASTGTTDISTVHLDVCSKYNIYGKTGVGIIRLTNQSYISGLYYTSLSGDLLAYKNVTTQKIYSVTPCRPSSQVAVYNSSIIAAFTSTENVTITNLTHKVVTPMFYYHSIGNETCDNPAVSFGSIGVCSGGGLYFVDSASDATASVSPISTTNISIPVNFTVSIQTEYIQIEQQPVTVDCRQYVCNGNERCLQLLLQYTSACSSIEQALSLNARLEAADIQSMLTYSPQTLQLANISNFQSSEVNYNLSAVLPKQYQGRSPIEDILFDKVITNGLGTVDQDYKSCTNGLSVADLACAQYYNGIMVLPGVADPEKMAMYTASLTGGMVFGGLTAAAAVPFSLAVQSRLNYVALQTDVLQQNQKILADSFNNAIGNISLAFKEVSEGISQISGAVTTVANALTKIQTVVNSQGQALATLTEQLANNFQAISASIADIYNRLNQLEADAQVDRLITGRLAALNAFVTQTLSKLAEVRQARQLAQDKINECVKSQSSRYGFCGNGTHLFSVVNSAPHGFVFFHTVLLPTKFTTVVAYSGICHNGKALALRDPTMSLFKNNAEYLLTPRNMYQPRKAVMSDFVYIESCTVTYLNLTDTTIEAVIPDYVDVNKTLEDILSKLPNYTIPDLGVGQYNNTILNLTSEIDDLNKRAENLTDIVKNLQHYIDNINATIVDLEWLNRVETYIKWPWWTWLLIILAIATFACIVITIFLCTGCCGGCFGCFGGCFGLFRRKPRLEDTNPTPVSFKVKEW</sequence>
<evidence type="ECO:0000256" key="1">
    <source>
        <dbReference type="ARBA" id="ARBA00022581"/>
    </source>
</evidence>
<dbReference type="Gene3D" id="2.60.40.3130">
    <property type="match status" value="1"/>
</dbReference>
<evidence type="ECO:0000256" key="12">
    <source>
        <dbReference type="ARBA" id="ARBA00023180"/>
    </source>
</evidence>
<proteinExistence type="predicted"/>
<keyword evidence="2 15" id="KW-0812">Transmembrane</keyword>
<feature type="transmembrane region" description="Helical" evidence="15">
    <location>
        <begin position="1157"/>
        <end position="1179"/>
    </location>
</feature>
<dbReference type="InterPro" id="IPR043614">
    <property type="entry name" value="Spike_S2_CoV_C"/>
</dbReference>
<evidence type="ECO:0000256" key="2">
    <source>
        <dbReference type="ARBA" id="ARBA00022692"/>
    </source>
</evidence>
<dbReference type="InterPro" id="IPR002551">
    <property type="entry name" value="Spike_S1_CoV"/>
</dbReference>
<keyword evidence="11 15" id="KW-0472">Membrane</keyword>
<evidence type="ECO:0000259" key="16">
    <source>
        <dbReference type="PROSITE" id="PS51923"/>
    </source>
</evidence>
<evidence type="ECO:0000256" key="10">
    <source>
        <dbReference type="ARBA" id="ARBA00023054"/>
    </source>
</evidence>
<keyword evidence="9" id="KW-0843">Virulence</keyword>
<gene>
    <name evidence="18" type="primary">S</name>
</gene>
<evidence type="ECO:0000313" key="18">
    <source>
        <dbReference type="EMBL" id="QPB10668.1"/>
    </source>
</evidence>
<evidence type="ECO:0000256" key="15">
    <source>
        <dbReference type="SAM" id="Phobius"/>
    </source>
</evidence>
<evidence type="ECO:0000259" key="17">
    <source>
        <dbReference type="PROSITE" id="PS51924"/>
    </source>
</evidence>
<dbReference type="GO" id="GO:0055036">
    <property type="term" value="C:virion membrane"/>
    <property type="evidence" value="ECO:0007669"/>
    <property type="project" value="UniProtKB-SubCell"/>
</dbReference>
<feature type="coiled-coil region" evidence="14">
    <location>
        <begin position="1098"/>
        <end position="1132"/>
    </location>
</feature>
<name>A0A8E4QJ76_9NIDO</name>
<keyword evidence="1" id="KW-0945">Host-virus interaction</keyword>
<dbReference type="InterPro" id="IPR043473">
    <property type="entry name" value="S2_sf_CoV"/>
</dbReference>
<dbReference type="Pfam" id="PF01601">
    <property type="entry name" value="CoV_S2"/>
    <property type="match status" value="1"/>
</dbReference>
<dbReference type="Pfam" id="PF19214">
    <property type="entry name" value="CoV_S2_C"/>
    <property type="match status" value="1"/>
</dbReference>
<dbReference type="PROSITE" id="PS51924">
    <property type="entry name" value="COV_S2_HR2"/>
    <property type="match status" value="1"/>
</dbReference>
<protein>
    <submittedName>
        <fullName evidence="18">Spike protein</fullName>
    </submittedName>
</protein>
<dbReference type="InterPro" id="IPR044873">
    <property type="entry name" value="Spike_S2_CoV_HR1"/>
</dbReference>
<evidence type="ECO:0000256" key="14">
    <source>
        <dbReference type="SAM" id="Coils"/>
    </source>
</evidence>
<accession>A0A8E4QJ76</accession>
<evidence type="ECO:0000256" key="7">
    <source>
        <dbReference type="ARBA" id="ARBA00022879"/>
    </source>
</evidence>
<dbReference type="Pfam" id="PF19209">
    <property type="entry name" value="CoV_S1_C"/>
    <property type="match status" value="1"/>
</dbReference>
<dbReference type="GO" id="GO:0075509">
    <property type="term" value="P:endocytosis involved in viral entry into host cell"/>
    <property type="evidence" value="ECO:0007669"/>
    <property type="project" value="InterPro"/>
</dbReference>
<evidence type="ECO:0000256" key="8">
    <source>
        <dbReference type="ARBA" id="ARBA00022989"/>
    </source>
</evidence>
<keyword evidence="5" id="KW-0946">Virion</keyword>
<dbReference type="PROSITE" id="PS51923">
    <property type="entry name" value="COV_S2_HR1"/>
    <property type="match status" value="1"/>
</dbReference>
<evidence type="ECO:0000256" key="6">
    <source>
        <dbReference type="ARBA" id="ARBA00022870"/>
    </source>
</evidence>
<dbReference type="CDD" id="cd22374">
    <property type="entry name" value="delta-PiCoV-like_Spike_SD1-2_S1-S2_S2"/>
    <property type="match status" value="1"/>
</dbReference>
<evidence type="ECO:0000256" key="5">
    <source>
        <dbReference type="ARBA" id="ARBA00022844"/>
    </source>
</evidence>
<feature type="domain" description="Coronavirus spike (S) glycoprotein S2 subunit heptad repeat 1 (HR1) region profile" evidence="16">
    <location>
        <begin position="809"/>
        <end position="928"/>
    </location>
</feature>
<dbReference type="GO" id="GO:0046813">
    <property type="term" value="P:receptor-mediated virion attachment to host cell"/>
    <property type="evidence" value="ECO:0007669"/>
    <property type="project" value="InterPro"/>
</dbReference>
<evidence type="ECO:0000256" key="3">
    <source>
        <dbReference type="ARBA" id="ARBA00022729"/>
    </source>
</evidence>
<dbReference type="InterPro" id="IPR002552">
    <property type="entry name" value="Spike_S2_CoV"/>
</dbReference>
<dbReference type="GO" id="GO:0019064">
    <property type="term" value="P:fusion of virus membrane with host plasma membrane"/>
    <property type="evidence" value="ECO:0007669"/>
    <property type="project" value="InterPro"/>
</dbReference>
<dbReference type="GO" id="GO:0039654">
    <property type="term" value="P:fusion of virus membrane with host endosome membrane"/>
    <property type="evidence" value="ECO:0007669"/>
    <property type="project" value="InterPro"/>
</dbReference>
<keyword evidence="3" id="KW-0732">Signal</keyword>
<dbReference type="GO" id="GO:0016020">
    <property type="term" value="C:membrane"/>
    <property type="evidence" value="ECO:0007669"/>
    <property type="project" value="InterPro"/>
</dbReference>
<evidence type="ECO:0000256" key="4">
    <source>
        <dbReference type="ARBA" id="ARBA00022804"/>
    </source>
</evidence>
<evidence type="ECO:0000256" key="11">
    <source>
        <dbReference type="ARBA" id="ARBA00023136"/>
    </source>
</evidence>
<dbReference type="EMBL" id="MT993565">
    <property type="protein sequence ID" value="QPB10668.1"/>
    <property type="molecule type" value="Genomic_RNA"/>
</dbReference>
<reference evidence="18" key="1">
    <citation type="journal article" date="2021" name="Virology (Lond)">
        <title>RNA virome abundance and diversity is associated with host age in a bird species.</title>
        <authorList>
            <person name="Wille M."/>
            <person name="Shi M."/>
            <person name="Hurt A.C."/>
            <person name="Klaassen M."/>
            <person name="Holmes E.C."/>
        </authorList>
    </citation>
    <scope>NUCLEOTIDE SEQUENCE</scope>
    <source>
        <strain evidence="18">MW01_1o</strain>
    </source>
</reference>
<dbReference type="Gene3D" id="1.20.5.300">
    <property type="match status" value="2"/>
</dbReference>
<keyword evidence="6" id="KW-1043">Host membrane</keyword>
<dbReference type="GO" id="GO:0019031">
    <property type="term" value="C:viral envelope"/>
    <property type="evidence" value="ECO:0007669"/>
    <property type="project" value="UniProtKB-KW"/>
</dbReference>
<dbReference type="SUPFAM" id="SSF111474">
    <property type="entry name" value="Coronavirus S2 glycoprotein"/>
    <property type="match status" value="2"/>
</dbReference>
<keyword evidence="10 14" id="KW-0175">Coiled coil</keyword>
<organism evidence="18">
    <name type="scientific">Shorebird deltacoronavirus</name>
    <dbReference type="NCBI Taxonomy" id="2776968"/>
    <lineage>
        <taxon>Viruses</taxon>
        <taxon>Riboviria</taxon>
        <taxon>Orthornavirae</taxon>
        <taxon>Pisuviricota</taxon>
        <taxon>Pisoniviricetes</taxon>
        <taxon>Nidovirales</taxon>
        <taxon>Cornidovirineae</taxon>
        <taxon>Coronaviridae</taxon>
        <taxon>Orthocoronavirinae</taxon>
        <taxon>Deltacoronavirus</taxon>
    </lineage>
</organism>